<evidence type="ECO:0000256" key="3">
    <source>
        <dbReference type="ARBA" id="ARBA00022576"/>
    </source>
</evidence>
<dbReference type="GO" id="GO:0004021">
    <property type="term" value="F:L-alanine:2-oxoglutarate aminotransferase activity"/>
    <property type="evidence" value="ECO:0007669"/>
    <property type="project" value="UniProtKB-EC"/>
</dbReference>
<dbReference type="AlphaFoldDB" id="A0A1I8ICK6"/>
<evidence type="ECO:0000256" key="7">
    <source>
        <dbReference type="ARBA" id="ARBA00025785"/>
    </source>
</evidence>
<comment type="catalytic activity">
    <reaction evidence="9">
        <text>L-alanine + 2-oxoglutarate = pyruvate + L-glutamate</text>
        <dbReference type="Rhea" id="RHEA:19453"/>
        <dbReference type="ChEBI" id="CHEBI:15361"/>
        <dbReference type="ChEBI" id="CHEBI:16810"/>
        <dbReference type="ChEBI" id="CHEBI:29985"/>
        <dbReference type="ChEBI" id="CHEBI:57972"/>
        <dbReference type="EC" id="2.6.1.2"/>
    </reaction>
</comment>
<evidence type="ECO:0000256" key="6">
    <source>
        <dbReference type="ARBA" id="ARBA00025708"/>
    </source>
</evidence>
<proteinExistence type="inferred from homology"/>
<dbReference type="UniPathway" id="UPA00528">
    <property type="reaction ID" value="UER00586"/>
</dbReference>
<evidence type="ECO:0000256" key="9">
    <source>
        <dbReference type="ARBA" id="ARBA00047412"/>
    </source>
</evidence>
<dbReference type="CDD" id="cd00609">
    <property type="entry name" value="AAT_like"/>
    <property type="match status" value="2"/>
</dbReference>
<dbReference type="InterPro" id="IPR004839">
    <property type="entry name" value="Aminotransferase_I/II_large"/>
</dbReference>
<dbReference type="Gene3D" id="1.10.287.1970">
    <property type="match status" value="2"/>
</dbReference>
<reference evidence="12" key="1">
    <citation type="submission" date="2016-11" db="UniProtKB">
        <authorList>
            <consortium name="WormBaseParasite"/>
        </authorList>
    </citation>
    <scope>IDENTIFICATION</scope>
</reference>
<dbReference type="GO" id="GO:0042853">
    <property type="term" value="P:L-alanine catabolic process"/>
    <property type="evidence" value="ECO:0007669"/>
    <property type="project" value="UniProtKB-UniPathway"/>
</dbReference>
<accession>A0A1I8ICK6</accession>
<keyword evidence="3" id="KW-0032">Aminotransferase</keyword>
<evidence type="ECO:0000256" key="1">
    <source>
        <dbReference type="ARBA" id="ARBA00001933"/>
    </source>
</evidence>
<dbReference type="GO" id="GO:0030170">
    <property type="term" value="F:pyridoxal phosphate binding"/>
    <property type="evidence" value="ECO:0007669"/>
    <property type="project" value="InterPro"/>
</dbReference>
<dbReference type="FunFam" id="3.90.1150.10:FF:000345">
    <property type="entry name" value="Alanine aminotransferase 2"/>
    <property type="match status" value="1"/>
</dbReference>
<sequence>MDDSEFVLNQSSINPYILNIEYAVRGPIVANAQRIQSELDAGIPKPFTELIWCNIGDCHAMGQKPISFLRQVVALIVDPSLIESDSHYPADVKQRARRILDNGGGLQYSSEMLGLPVIRQDCANYIQDRDGVPCDPDSVILSTGAGEMIKELLQVFARLQPSASTVNGLQYGVMIPIPQYPMYSASITQYNLQSVHYYLDESDNWSLDLSELRRAYDEAVGKCEPRVLVVINPGNPTGQVLRKDVIEDVVRFAKEKNLFILADEVYQHNVYAEGAKFYSFKRALHRLGPEFSTTVQLASLMSASKGYAGECGFRGGYCELLNPDARLQSLLYRQLANRGCPSVAGQAILDVIVNPPKPDEPSFAKHEREKSQVLGDLKLKAQMATETFNSIPGMRCNPVQGAMYAFPSIELPPKLIEEAKAKGMQPDEMYCTALLEEKGVCVVPGSGFGQRPGTYHFRMTILPPVDKLRQVMEQFRDFHQSFVNRFSRSRLIRSASHLSKKTRHNFYKKQLNLRIKMQQASGKVLTLESMNPCVKRLEYAVRGPIVARATQLEKELKSGATKPFSEVIRCNIGDCHAMGQKPITFLRQVIAVLSDPSLMDSDRYPADVKARAKRILEGCGGGSVGAYSASCGVPVIREDCAKYIEARDGIPANPENIFLTSGASEAVKAVLELLATGQEGADQPGVMVPIPQYPLYSASISQYNLQTVPYYLEESDNWSLSQAELRRAYDEAVGKCKPRALVVINPGNPTGQVLRKEIIEDVIRFAKEKNLFILADEVYQHNVYAEGAKFYSFKQVLHGMGDAYFKEMELASFMSASKGYMGECGFRGGYCELVNMDPEVQAMLYKQLSARLCSVVMGQAILDVIMNPPKPDEPSFAEHEREKSQVLGDLKLKAQMATETFNSIPGMRCNPVQGAMYAFPSIELPPKLIEEAKAKGMQPDAMYCTALLEEKGVCVVPGSGFGQRPGTYHFSAYV</sequence>
<dbReference type="SUPFAM" id="SSF53383">
    <property type="entry name" value="PLP-dependent transferases"/>
    <property type="match status" value="2"/>
</dbReference>
<comment type="subunit">
    <text evidence="2">Homodimer.</text>
</comment>
<dbReference type="InterPro" id="IPR015422">
    <property type="entry name" value="PyrdxlP-dep_Trfase_small"/>
</dbReference>
<evidence type="ECO:0000256" key="8">
    <source>
        <dbReference type="ARBA" id="ARBA00026106"/>
    </source>
</evidence>
<comment type="cofactor">
    <cofactor evidence="1">
        <name>pyridoxal 5'-phosphate</name>
        <dbReference type="ChEBI" id="CHEBI:597326"/>
    </cofactor>
</comment>
<name>A0A1I8ICK6_9PLAT</name>
<keyword evidence="4" id="KW-0808">Transferase</keyword>
<dbReference type="WBParaSite" id="maker-uti_cns_0011376-snap-gene-0.2-mRNA-1">
    <property type="protein sequence ID" value="maker-uti_cns_0011376-snap-gene-0.2-mRNA-1"/>
    <property type="gene ID" value="maker-uti_cns_0011376-snap-gene-0.2"/>
</dbReference>
<evidence type="ECO:0000313" key="11">
    <source>
        <dbReference type="Proteomes" id="UP000095280"/>
    </source>
</evidence>
<dbReference type="PANTHER" id="PTHR11751:SF29">
    <property type="entry name" value="ALANINE TRANSAMINASE"/>
    <property type="match status" value="1"/>
</dbReference>
<dbReference type="FunFam" id="1.10.287.1970:FF:000001">
    <property type="entry name" value="Alanine aminotransferase 2"/>
    <property type="match status" value="2"/>
</dbReference>
<organism evidence="11 12">
    <name type="scientific">Macrostomum lignano</name>
    <dbReference type="NCBI Taxonomy" id="282301"/>
    <lineage>
        <taxon>Eukaryota</taxon>
        <taxon>Metazoa</taxon>
        <taxon>Spiralia</taxon>
        <taxon>Lophotrochozoa</taxon>
        <taxon>Platyhelminthes</taxon>
        <taxon>Rhabditophora</taxon>
        <taxon>Macrostomorpha</taxon>
        <taxon>Macrostomida</taxon>
        <taxon>Macrostomidae</taxon>
        <taxon>Macrostomum</taxon>
    </lineage>
</organism>
<evidence type="ECO:0000256" key="2">
    <source>
        <dbReference type="ARBA" id="ARBA00011738"/>
    </source>
</evidence>
<dbReference type="Proteomes" id="UP000095280">
    <property type="component" value="Unplaced"/>
</dbReference>
<dbReference type="Pfam" id="PF00155">
    <property type="entry name" value="Aminotran_1_2"/>
    <property type="match status" value="2"/>
</dbReference>
<dbReference type="GO" id="GO:0005737">
    <property type="term" value="C:cytoplasm"/>
    <property type="evidence" value="ECO:0007669"/>
    <property type="project" value="UniProtKB-ARBA"/>
</dbReference>
<evidence type="ECO:0000259" key="10">
    <source>
        <dbReference type="Pfam" id="PF00155"/>
    </source>
</evidence>
<dbReference type="FunFam" id="3.90.1150.10:FF:000010">
    <property type="entry name" value="Alanine aminotransferase 2"/>
    <property type="match status" value="1"/>
</dbReference>
<dbReference type="PANTHER" id="PTHR11751">
    <property type="entry name" value="ALANINE AMINOTRANSFERASE"/>
    <property type="match status" value="1"/>
</dbReference>
<dbReference type="InterPro" id="IPR015421">
    <property type="entry name" value="PyrdxlP-dep_Trfase_major"/>
</dbReference>
<keyword evidence="5" id="KW-0663">Pyridoxal phosphate</keyword>
<dbReference type="InterPro" id="IPR015424">
    <property type="entry name" value="PyrdxlP-dep_Trfase"/>
</dbReference>
<dbReference type="EC" id="2.6.1.2" evidence="8"/>
<dbReference type="InterPro" id="IPR045088">
    <property type="entry name" value="ALAT1/2-like"/>
</dbReference>
<protein>
    <recommendedName>
        <fullName evidence="8">alanine transaminase</fullName>
        <ecNumber evidence="8">2.6.1.2</ecNumber>
    </recommendedName>
</protein>
<comment type="pathway">
    <text evidence="6">Amino-acid degradation; L-alanine degradation via transaminase pathway; pyruvate from L-alanine: step 1/1.</text>
</comment>
<dbReference type="Gene3D" id="3.40.640.10">
    <property type="entry name" value="Type I PLP-dependent aspartate aminotransferase-like (Major domain)"/>
    <property type="match status" value="2"/>
</dbReference>
<comment type="similarity">
    <text evidence="7">Belongs to the class-I pyridoxal-phosphate-dependent aminotransferase family. Alanine aminotransferase subfamily.</text>
</comment>
<feature type="domain" description="Aminotransferase class I/classII large" evidence="10">
    <location>
        <begin position="88"/>
        <end position="472"/>
    </location>
</feature>
<evidence type="ECO:0000313" key="12">
    <source>
        <dbReference type="WBParaSite" id="maker-uti_cns_0011376-snap-gene-0.2-mRNA-1"/>
    </source>
</evidence>
<dbReference type="Gene3D" id="3.90.1150.10">
    <property type="entry name" value="Aspartate Aminotransferase, domain 1"/>
    <property type="match status" value="2"/>
</dbReference>
<keyword evidence="11" id="KW-1185">Reference proteome</keyword>
<feature type="domain" description="Aminotransferase class I/classII large" evidence="10">
    <location>
        <begin position="620"/>
        <end position="963"/>
    </location>
</feature>
<dbReference type="FunFam" id="3.40.640.10:FF:000012">
    <property type="entry name" value="alanine aminotransferase 2"/>
    <property type="match status" value="2"/>
</dbReference>
<evidence type="ECO:0000256" key="4">
    <source>
        <dbReference type="ARBA" id="ARBA00022679"/>
    </source>
</evidence>
<evidence type="ECO:0000256" key="5">
    <source>
        <dbReference type="ARBA" id="ARBA00022898"/>
    </source>
</evidence>